<organism evidence="2 3">
    <name type="scientific">Liparis tanakae</name>
    <name type="common">Tanaka's snailfish</name>
    <dbReference type="NCBI Taxonomy" id="230148"/>
    <lineage>
        <taxon>Eukaryota</taxon>
        <taxon>Metazoa</taxon>
        <taxon>Chordata</taxon>
        <taxon>Craniata</taxon>
        <taxon>Vertebrata</taxon>
        <taxon>Euteleostomi</taxon>
        <taxon>Actinopterygii</taxon>
        <taxon>Neopterygii</taxon>
        <taxon>Teleostei</taxon>
        <taxon>Neoteleostei</taxon>
        <taxon>Acanthomorphata</taxon>
        <taxon>Eupercaria</taxon>
        <taxon>Perciformes</taxon>
        <taxon>Cottioidei</taxon>
        <taxon>Cottales</taxon>
        <taxon>Liparidae</taxon>
        <taxon>Liparis</taxon>
    </lineage>
</organism>
<keyword evidence="3" id="KW-1185">Reference proteome</keyword>
<sequence>MWSSRVEEESVRTERQKLRDAEEEEEEEEEKEVGNKTKRLFGISRILRFYVRFPLAPISGTQRCRGKRALAGSDAGEAV</sequence>
<feature type="compositionally biased region" description="Basic and acidic residues" evidence="1">
    <location>
        <begin position="1"/>
        <end position="20"/>
    </location>
</feature>
<proteinExistence type="predicted"/>
<accession>A0A4Z2HF64</accession>
<dbReference type="AlphaFoldDB" id="A0A4Z2HF64"/>
<evidence type="ECO:0000313" key="2">
    <source>
        <dbReference type="EMBL" id="TNN64251.1"/>
    </source>
</evidence>
<gene>
    <name evidence="2" type="ORF">EYF80_025502</name>
</gene>
<feature type="compositionally biased region" description="Acidic residues" evidence="1">
    <location>
        <begin position="21"/>
        <end position="31"/>
    </location>
</feature>
<evidence type="ECO:0000313" key="3">
    <source>
        <dbReference type="Proteomes" id="UP000314294"/>
    </source>
</evidence>
<feature type="region of interest" description="Disordered" evidence="1">
    <location>
        <begin position="1"/>
        <end position="35"/>
    </location>
</feature>
<name>A0A4Z2HF64_9TELE</name>
<evidence type="ECO:0000256" key="1">
    <source>
        <dbReference type="SAM" id="MobiDB-lite"/>
    </source>
</evidence>
<reference evidence="2 3" key="1">
    <citation type="submission" date="2019-03" db="EMBL/GenBank/DDBJ databases">
        <title>First draft genome of Liparis tanakae, snailfish: a comprehensive survey of snailfish specific genes.</title>
        <authorList>
            <person name="Kim W."/>
            <person name="Song I."/>
            <person name="Jeong J.-H."/>
            <person name="Kim D."/>
            <person name="Kim S."/>
            <person name="Ryu S."/>
            <person name="Song J.Y."/>
            <person name="Lee S.K."/>
        </authorList>
    </citation>
    <scope>NUCLEOTIDE SEQUENCE [LARGE SCALE GENOMIC DNA]</scope>
    <source>
        <tissue evidence="2">Muscle</tissue>
    </source>
</reference>
<dbReference type="EMBL" id="SRLO01000256">
    <property type="protein sequence ID" value="TNN64251.1"/>
    <property type="molecule type" value="Genomic_DNA"/>
</dbReference>
<dbReference type="Proteomes" id="UP000314294">
    <property type="component" value="Unassembled WGS sequence"/>
</dbReference>
<protein>
    <submittedName>
        <fullName evidence="2">Uncharacterized protein</fullName>
    </submittedName>
</protein>
<comment type="caution">
    <text evidence="2">The sequence shown here is derived from an EMBL/GenBank/DDBJ whole genome shotgun (WGS) entry which is preliminary data.</text>
</comment>